<gene>
    <name evidence="1" type="ORF">QFC19_008042</name>
</gene>
<organism evidence="1 2">
    <name type="scientific">Naganishia cerealis</name>
    <dbReference type="NCBI Taxonomy" id="610337"/>
    <lineage>
        <taxon>Eukaryota</taxon>
        <taxon>Fungi</taxon>
        <taxon>Dikarya</taxon>
        <taxon>Basidiomycota</taxon>
        <taxon>Agaricomycotina</taxon>
        <taxon>Tremellomycetes</taxon>
        <taxon>Filobasidiales</taxon>
        <taxon>Filobasidiaceae</taxon>
        <taxon>Naganishia</taxon>
    </lineage>
</organism>
<dbReference type="Proteomes" id="UP001241377">
    <property type="component" value="Unassembled WGS sequence"/>
</dbReference>
<sequence>MADSEKIAQFIELTGASAAEANQFLSGSDLSTAVATYFAAQDAESGGIGGDYDEEDDDDDDVIMGNATGSAAPSVPAPQATGGYTLSGAPVPVSTEGISRTSSAAGSTSSGPRVGRIGGPSTTGNKSKSSSSGGARIGTLSSLNASANASDDEDDDGDDPVADARKKVEFYAGGGKSGLAIQNPNDPTKGTSGEDIVNEILARARQGGAAEGEGGGNAPGRGKGKAGGSSKGLFSGAGMTLGSDEVPSVAVPDPSTAHQHASPQPGRAPTGMSGLLAQMFGGGGPGSAGMGLPGGGSILGAGGNPGFAHGEEEEEEDDDEPQIRHLTFWKDGFSIEDGPLMKYDDPANKEILAAIKAGRAPLSILNVKFGQQVELRVAQRQTEAYQPPPKKPMKAFSGSGNRLGSPASQLVDSSTSVPSHQTSHNMPGGFGATGQASADAIVQSGGLRLQVDESKPTTNVQVRLADGTKLVAKLNLDHTVGDIRRFISAAQPGSRSYVIQTTFPNKTLDDESLTIEQAGLKNAVVVQRWT</sequence>
<name>A0ACC2V574_9TREE</name>
<keyword evidence="2" id="KW-1185">Reference proteome</keyword>
<evidence type="ECO:0000313" key="2">
    <source>
        <dbReference type="Proteomes" id="UP001241377"/>
    </source>
</evidence>
<accession>A0ACC2V574</accession>
<dbReference type="EMBL" id="JASBWR010000114">
    <property type="protein sequence ID" value="KAJ9094191.1"/>
    <property type="molecule type" value="Genomic_DNA"/>
</dbReference>
<reference evidence="1" key="1">
    <citation type="submission" date="2023-04" db="EMBL/GenBank/DDBJ databases">
        <title>Draft Genome sequencing of Naganishia species isolated from polar environments using Oxford Nanopore Technology.</title>
        <authorList>
            <person name="Leo P."/>
            <person name="Venkateswaran K."/>
        </authorList>
    </citation>
    <scope>NUCLEOTIDE SEQUENCE</scope>
    <source>
        <strain evidence="1">MNA-CCFEE 5261</strain>
    </source>
</reference>
<protein>
    <submittedName>
        <fullName evidence="1">Uncharacterized protein</fullName>
    </submittedName>
</protein>
<comment type="caution">
    <text evidence="1">The sequence shown here is derived from an EMBL/GenBank/DDBJ whole genome shotgun (WGS) entry which is preliminary data.</text>
</comment>
<proteinExistence type="predicted"/>
<evidence type="ECO:0000313" key="1">
    <source>
        <dbReference type="EMBL" id="KAJ9094191.1"/>
    </source>
</evidence>